<proteinExistence type="predicted"/>
<evidence type="ECO:0000313" key="1">
    <source>
        <dbReference type="EMBL" id="KAJ7541301.1"/>
    </source>
</evidence>
<dbReference type="Proteomes" id="UP001162992">
    <property type="component" value="Chromosome 10"/>
</dbReference>
<dbReference type="EMBL" id="CM055101">
    <property type="protein sequence ID" value="KAJ7541301.1"/>
    <property type="molecule type" value="Genomic_DNA"/>
</dbReference>
<keyword evidence="2" id="KW-1185">Reference proteome</keyword>
<gene>
    <name evidence="1" type="ORF">O6H91_10G053300</name>
</gene>
<evidence type="ECO:0000313" key="2">
    <source>
        <dbReference type="Proteomes" id="UP001162992"/>
    </source>
</evidence>
<name>A0ACC2CH00_DIPCM</name>
<protein>
    <submittedName>
        <fullName evidence="1">Uncharacterized protein</fullName>
    </submittedName>
</protein>
<organism evidence="1 2">
    <name type="scientific">Diphasiastrum complanatum</name>
    <name type="common">Issler's clubmoss</name>
    <name type="synonym">Lycopodium complanatum</name>
    <dbReference type="NCBI Taxonomy" id="34168"/>
    <lineage>
        <taxon>Eukaryota</taxon>
        <taxon>Viridiplantae</taxon>
        <taxon>Streptophyta</taxon>
        <taxon>Embryophyta</taxon>
        <taxon>Tracheophyta</taxon>
        <taxon>Lycopodiopsida</taxon>
        <taxon>Lycopodiales</taxon>
        <taxon>Lycopodiaceae</taxon>
        <taxon>Lycopodioideae</taxon>
        <taxon>Diphasiastrum</taxon>
    </lineage>
</organism>
<accession>A0ACC2CH00</accession>
<sequence>MTTNNFLGSTVKTGIPKETSHLLWQRVQKVSNQELCSGSALETPHDSDFQDSNPARSSEESIQVTRHNKNGFVMGPTSSQQNNGHFSRVLLNPEKQVPGHRLSAKSPKSDSRSDGLQKASNKNVSSEVKVDSVASHGQGDYVLDQGSYLKSRARPTANGRGQDTKGLWTRKATWIEGEQGKCDVEDASENSKQQNYLRNSNSTRFSYHELYHNNSESIPQMMESRRPRSAPSTANGSVNGFQEFRREVASVQKMAQEQVFSSKKPSLPDLFTITDLSETPSMDHFSERQVSFDESASQTTGKWKKLGNHPDRNSHKEKAGEKEHGSHHVAQKWVPVDHRSGGPHLESLKLNKARDDGAKHVSTLYDLKDIENVAVYTLNERRSDTNCSENGENISESAGKILSSSRQAMIIDQDHSGGNEFNELKVEVLSLSTARVNNEMKLSVERANFATSDAQPAEPKDYPEKVSPTDEDFSSVARAVIDAVHASLEGRKAAERLAATVGSPIAEFEKVLEAVAPTIETTLEASEIKKAQRVCNLGSNRTKAFAQHGSSNLTYTLYKHLVFRCRVDDIPVSTIWDWYEESGNYGVEVKSLGLQGTDTCHRAQQFSAFFVPYLSGLQLFECTASCCQSPKRELKVNALLNLDKNGGDLLEYGSTELVNNNIFDTLLPKPLVMDEDYPASCPSESQDADKLACRSCCSYSEHSFKNNVNLLFEFYDAEQPQQRITLFQKVQQLIRGEVGLQSQKRGNAALLGSLKLGDLHPASWFSVAWYPIYRIPEGLARDVFLTYHSFGHVLIKKRNCCTPCSIGSPFGISIPVVGLQYYNCQADQWLTLGAKFQKIMVLEKEGLFEVPAEILQGRLNALKKAAAAMSGHPIDATRASPFIYKHSDYQFFVNRGR</sequence>
<reference evidence="2" key="1">
    <citation type="journal article" date="2024" name="Proc. Natl. Acad. Sci. U.S.A.">
        <title>Extraordinary preservation of gene collinearity over three hundred million years revealed in homosporous lycophytes.</title>
        <authorList>
            <person name="Li C."/>
            <person name="Wickell D."/>
            <person name="Kuo L.Y."/>
            <person name="Chen X."/>
            <person name="Nie B."/>
            <person name="Liao X."/>
            <person name="Peng D."/>
            <person name="Ji J."/>
            <person name="Jenkins J."/>
            <person name="Williams M."/>
            <person name="Shu S."/>
            <person name="Plott C."/>
            <person name="Barry K."/>
            <person name="Rajasekar S."/>
            <person name="Grimwood J."/>
            <person name="Han X."/>
            <person name="Sun S."/>
            <person name="Hou Z."/>
            <person name="He W."/>
            <person name="Dai G."/>
            <person name="Sun C."/>
            <person name="Schmutz J."/>
            <person name="Leebens-Mack J.H."/>
            <person name="Li F.W."/>
            <person name="Wang L."/>
        </authorList>
    </citation>
    <scope>NUCLEOTIDE SEQUENCE [LARGE SCALE GENOMIC DNA]</scope>
    <source>
        <strain evidence="2">cv. PW_Plant_1</strain>
    </source>
</reference>
<comment type="caution">
    <text evidence="1">The sequence shown here is derived from an EMBL/GenBank/DDBJ whole genome shotgun (WGS) entry which is preliminary data.</text>
</comment>